<comment type="caution">
    <text evidence="1">The sequence shown here is derived from an EMBL/GenBank/DDBJ whole genome shotgun (WGS) entry which is preliminary data.</text>
</comment>
<protein>
    <submittedName>
        <fullName evidence="1">Uncharacterized protein</fullName>
    </submittedName>
</protein>
<dbReference type="EMBL" id="JABSTQ010009724">
    <property type="protein sequence ID" value="KAG0426383.1"/>
    <property type="molecule type" value="Genomic_DNA"/>
</dbReference>
<name>A0AC60PYK5_IXOPE</name>
<evidence type="ECO:0000313" key="1">
    <source>
        <dbReference type="EMBL" id="KAG0426383.1"/>
    </source>
</evidence>
<sequence length="513" mass="56637">VAPIKQIINPEECGYAPASPRIVNGTLAKEDYFPWMVSMKLRFGKDLYSCAGAILTSYTVITAAHCTFAENRSAEWIMVFYGSIKKHSGISVPVTRMLRHPFFVKESFQNDVCLLTVQKPMRFNEMVKPICLPLNPVDLYQKNVRIAGWGRLNVSLPTTKLYYTSITVLPSHLCMRKYAGNDFNKKLMFCAYGGYTDACSGDSGAPVLSQAEDGRFFIVGIISYGVGCAVDGRPAVYARTFEDSDSPKQPRLGVLQLSKECGHAPDSPRIVNGTLAKKAMFPWTVSLEIKFNDATVSCAGAIITKYTVLTAAHCTFLEGQSVKKIVAYYGSTIKYGGTGVVVRRLLRHPEFNATNYHNDVCLLMLRDPIKYSDVARPVCISLSPVDIHQKNVRVSGWGKMKPGGDFSTRLYYTSLTVMPSNICMTKFGDYQFDKELMFCAYGGHTDACEGDSGAPVVSLAEDGRFLIVGMVSYGIECAINGRPAVYARISAFVPWILENIGKISEYTPLWSLG</sequence>
<organism evidence="1 2">
    <name type="scientific">Ixodes persulcatus</name>
    <name type="common">Taiga tick</name>
    <dbReference type="NCBI Taxonomy" id="34615"/>
    <lineage>
        <taxon>Eukaryota</taxon>
        <taxon>Metazoa</taxon>
        <taxon>Ecdysozoa</taxon>
        <taxon>Arthropoda</taxon>
        <taxon>Chelicerata</taxon>
        <taxon>Arachnida</taxon>
        <taxon>Acari</taxon>
        <taxon>Parasitiformes</taxon>
        <taxon>Ixodida</taxon>
        <taxon>Ixodoidea</taxon>
        <taxon>Ixodidae</taxon>
        <taxon>Ixodinae</taxon>
        <taxon>Ixodes</taxon>
    </lineage>
</organism>
<feature type="non-terminal residue" evidence="1">
    <location>
        <position position="1"/>
    </location>
</feature>
<evidence type="ECO:0000313" key="2">
    <source>
        <dbReference type="Proteomes" id="UP000805193"/>
    </source>
</evidence>
<keyword evidence="2" id="KW-1185">Reference proteome</keyword>
<reference evidence="1 2" key="1">
    <citation type="journal article" date="2020" name="Cell">
        <title>Large-Scale Comparative Analyses of Tick Genomes Elucidate Their Genetic Diversity and Vector Capacities.</title>
        <authorList>
            <consortium name="Tick Genome and Microbiome Consortium (TIGMIC)"/>
            <person name="Jia N."/>
            <person name="Wang J."/>
            <person name="Shi W."/>
            <person name="Du L."/>
            <person name="Sun Y."/>
            <person name="Zhan W."/>
            <person name="Jiang J.F."/>
            <person name="Wang Q."/>
            <person name="Zhang B."/>
            <person name="Ji P."/>
            <person name="Bell-Sakyi L."/>
            <person name="Cui X.M."/>
            <person name="Yuan T.T."/>
            <person name="Jiang B.G."/>
            <person name="Yang W.F."/>
            <person name="Lam T.T."/>
            <person name="Chang Q.C."/>
            <person name="Ding S.J."/>
            <person name="Wang X.J."/>
            <person name="Zhu J.G."/>
            <person name="Ruan X.D."/>
            <person name="Zhao L."/>
            <person name="Wei J.T."/>
            <person name="Ye R.Z."/>
            <person name="Que T.C."/>
            <person name="Du C.H."/>
            <person name="Zhou Y.H."/>
            <person name="Cheng J.X."/>
            <person name="Dai P.F."/>
            <person name="Guo W.B."/>
            <person name="Han X.H."/>
            <person name="Huang E.J."/>
            <person name="Li L.F."/>
            <person name="Wei W."/>
            <person name="Gao Y.C."/>
            <person name="Liu J.Z."/>
            <person name="Shao H.Z."/>
            <person name="Wang X."/>
            <person name="Wang C.C."/>
            <person name="Yang T.C."/>
            <person name="Huo Q.B."/>
            <person name="Li W."/>
            <person name="Chen H.Y."/>
            <person name="Chen S.E."/>
            <person name="Zhou L.G."/>
            <person name="Ni X.B."/>
            <person name="Tian J.H."/>
            <person name="Sheng Y."/>
            <person name="Liu T."/>
            <person name="Pan Y.S."/>
            <person name="Xia L.Y."/>
            <person name="Li J."/>
            <person name="Zhao F."/>
            <person name="Cao W.C."/>
        </authorList>
    </citation>
    <scope>NUCLEOTIDE SEQUENCE [LARGE SCALE GENOMIC DNA]</scope>
    <source>
        <strain evidence="1">Iper-2018</strain>
    </source>
</reference>
<gene>
    <name evidence="1" type="ORF">HPB47_026513</name>
</gene>
<dbReference type="Proteomes" id="UP000805193">
    <property type="component" value="Unassembled WGS sequence"/>
</dbReference>
<proteinExistence type="predicted"/>
<accession>A0AC60PYK5</accession>